<name>A0A317X641_9EURO</name>
<gene>
    <name evidence="1" type="ORF">BO94DRAFT_487511</name>
</gene>
<sequence>MAAPPSQIVEGIFLEFSIEEILTRNTQGFPVVEPWATDYVNAVRDKRYGDAIWARYHIAGDVHDGISEEENKPVLEVIEDEALNYKVSDPEAYAEALVFYADTSSADGHPEVMEIIRRIGNMDTTELRAKYEREQWEDHIADF</sequence>
<dbReference type="RefSeq" id="XP_025469788.1">
    <property type="nucleotide sequence ID" value="XM_025609040.1"/>
</dbReference>
<dbReference type="STRING" id="1450535.A0A317X641"/>
<dbReference type="GeneID" id="37111183"/>
<dbReference type="AlphaFoldDB" id="A0A317X641"/>
<dbReference type="OrthoDB" id="5100247at2759"/>
<organism evidence="1 2">
    <name type="scientific">Aspergillus sclerotioniger CBS 115572</name>
    <dbReference type="NCBI Taxonomy" id="1450535"/>
    <lineage>
        <taxon>Eukaryota</taxon>
        <taxon>Fungi</taxon>
        <taxon>Dikarya</taxon>
        <taxon>Ascomycota</taxon>
        <taxon>Pezizomycotina</taxon>
        <taxon>Eurotiomycetes</taxon>
        <taxon>Eurotiomycetidae</taxon>
        <taxon>Eurotiales</taxon>
        <taxon>Aspergillaceae</taxon>
        <taxon>Aspergillus</taxon>
        <taxon>Aspergillus subgen. Circumdati</taxon>
    </lineage>
</organism>
<protein>
    <submittedName>
        <fullName evidence="1">Uncharacterized protein</fullName>
    </submittedName>
</protein>
<comment type="caution">
    <text evidence="1">The sequence shown here is derived from an EMBL/GenBank/DDBJ whole genome shotgun (WGS) entry which is preliminary data.</text>
</comment>
<reference evidence="1 2" key="1">
    <citation type="submission" date="2016-12" db="EMBL/GenBank/DDBJ databases">
        <title>The genomes of Aspergillus section Nigri reveals drivers in fungal speciation.</title>
        <authorList>
            <consortium name="DOE Joint Genome Institute"/>
            <person name="Vesth T.C."/>
            <person name="Nybo J."/>
            <person name="Theobald S."/>
            <person name="Brandl J."/>
            <person name="Frisvad J.C."/>
            <person name="Nielsen K.F."/>
            <person name="Lyhne E.K."/>
            <person name="Kogle M.E."/>
            <person name="Kuo A."/>
            <person name="Riley R."/>
            <person name="Clum A."/>
            <person name="Nolan M."/>
            <person name="Lipzen A."/>
            <person name="Salamov A."/>
            <person name="Henrissat B."/>
            <person name="Wiebenga A."/>
            <person name="De Vries R.P."/>
            <person name="Grigoriev I.V."/>
            <person name="Mortensen U.H."/>
            <person name="Andersen M.R."/>
            <person name="Baker S.E."/>
        </authorList>
    </citation>
    <scope>NUCLEOTIDE SEQUENCE [LARGE SCALE GENOMIC DNA]</scope>
    <source>
        <strain evidence="1 2">CBS 115572</strain>
    </source>
</reference>
<evidence type="ECO:0000313" key="1">
    <source>
        <dbReference type="EMBL" id="PWY93027.1"/>
    </source>
</evidence>
<keyword evidence="2" id="KW-1185">Reference proteome</keyword>
<dbReference type="Proteomes" id="UP000246702">
    <property type="component" value="Unassembled WGS sequence"/>
</dbReference>
<dbReference type="EMBL" id="MSFK01000007">
    <property type="protein sequence ID" value="PWY93027.1"/>
    <property type="molecule type" value="Genomic_DNA"/>
</dbReference>
<proteinExistence type="predicted"/>
<evidence type="ECO:0000313" key="2">
    <source>
        <dbReference type="Proteomes" id="UP000246702"/>
    </source>
</evidence>
<accession>A0A317X641</accession>